<reference evidence="1 2" key="1">
    <citation type="submission" date="2016-06" db="EMBL/GenBank/DDBJ databases">
        <title>The Draft Genome Sequence and Annotation of the Desert Woodrat Neotoma lepida.</title>
        <authorList>
            <person name="Campbell M."/>
            <person name="Oakeson K.F."/>
            <person name="Yandell M."/>
            <person name="Halpert J.R."/>
            <person name="Dearing D."/>
        </authorList>
    </citation>
    <scope>NUCLEOTIDE SEQUENCE [LARGE SCALE GENOMIC DNA]</scope>
    <source>
        <strain evidence="1">417</strain>
        <tissue evidence="1">Liver</tissue>
    </source>
</reference>
<dbReference type="Proteomes" id="UP000092124">
    <property type="component" value="Unassembled WGS sequence"/>
</dbReference>
<comment type="caution">
    <text evidence="1">The sequence shown here is derived from an EMBL/GenBank/DDBJ whole genome shotgun (WGS) entry which is preliminary data.</text>
</comment>
<dbReference type="AlphaFoldDB" id="A0A1A6GMZ5"/>
<accession>A0A1A6GMZ5</accession>
<evidence type="ECO:0000313" key="1">
    <source>
        <dbReference type="EMBL" id="OBS67668.1"/>
    </source>
</evidence>
<sequence>MRNLPPVQLGTGTQNIRLAKKFFVSDEHSLSTVCMFCTKDEAVCHTDGWVCTILHPLVSEAALGCQPSGRAELSRGLCGMCYFKATECSELSEENELGQHCCVDPNLQGMSSHETVQVAGDLPWRCSPQETANSEFSRFETASSGLGQNFKTITIFELSLEYAGMSGFPVGKGEECQIWNEGGALAVCSGPEWEGVSKELDRSWEEGL</sequence>
<gene>
    <name evidence="1" type="ORF">A6R68_03829</name>
</gene>
<organism evidence="1 2">
    <name type="scientific">Neotoma lepida</name>
    <name type="common">Desert woodrat</name>
    <dbReference type="NCBI Taxonomy" id="56216"/>
    <lineage>
        <taxon>Eukaryota</taxon>
        <taxon>Metazoa</taxon>
        <taxon>Chordata</taxon>
        <taxon>Craniata</taxon>
        <taxon>Vertebrata</taxon>
        <taxon>Euteleostomi</taxon>
        <taxon>Mammalia</taxon>
        <taxon>Eutheria</taxon>
        <taxon>Euarchontoglires</taxon>
        <taxon>Glires</taxon>
        <taxon>Rodentia</taxon>
        <taxon>Myomorpha</taxon>
        <taxon>Muroidea</taxon>
        <taxon>Cricetidae</taxon>
        <taxon>Neotominae</taxon>
        <taxon>Neotoma</taxon>
    </lineage>
</organism>
<name>A0A1A6GMZ5_NEOLE</name>
<evidence type="ECO:0000313" key="2">
    <source>
        <dbReference type="Proteomes" id="UP000092124"/>
    </source>
</evidence>
<proteinExistence type="predicted"/>
<keyword evidence="2" id="KW-1185">Reference proteome</keyword>
<protein>
    <submittedName>
        <fullName evidence="1">Uncharacterized protein</fullName>
    </submittedName>
</protein>
<dbReference type="EMBL" id="LZPO01078267">
    <property type="protein sequence ID" value="OBS67668.1"/>
    <property type="molecule type" value="Genomic_DNA"/>
</dbReference>